<dbReference type="Pfam" id="PF21082">
    <property type="entry name" value="MS_channel_3rd"/>
    <property type="match status" value="1"/>
</dbReference>
<dbReference type="Gene3D" id="3.30.70.100">
    <property type="match status" value="1"/>
</dbReference>
<dbReference type="Proteomes" id="UP001199750">
    <property type="component" value="Unassembled WGS sequence"/>
</dbReference>
<dbReference type="EMBL" id="QRYW01000049">
    <property type="protein sequence ID" value="RGV19509.1"/>
    <property type="molecule type" value="Genomic_DNA"/>
</dbReference>
<dbReference type="InterPro" id="IPR023408">
    <property type="entry name" value="MscS_beta-dom_sf"/>
</dbReference>
<evidence type="ECO:0000313" key="17">
    <source>
        <dbReference type="Proteomes" id="UP000284434"/>
    </source>
</evidence>
<dbReference type="InterPro" id="IPR045275">
    <property type="entry name" value="MscS_archaea/bacteria_type"/>
</dbReference>
<evidence type="ECO:0000256" key="6">
    <source>
        <dbReference type="ARBA" id="ARBA00023136"/>
    </source>
</evidence>
<comment type="similarity">
    <text evidence="2">Belongs to the MscS (TC 1.A.23) family.</text>
</comment>
<evidence type="ECO:0000256" key="5">
    <source>
        <dbReference type="ARBA" id="ARBA00022989"/>
    </source>
</evidence>
<dbReference type="OMA" id="IGDWIEW"/>
<evidence type="ECO:0000259" key="8">
    <source>
        <dbReference type="Pfam" id="PF00924"/>
    </source>
</evidence>
<dbReference type="Proteomes" id="UP000284434">
    <property type="component" value="Unassembled WGS sequence"/>
</dbReference>
<dbReference type="Proteomes" id="UP000283426">
    <property type="component" value="Unassembled WGS sequence"/>
</dbReference>
<feature type="domain" description="Mechanosensitive ion channel MscS" evidence="8">
    <location>
        <begin position="111"/>
        <end position="177"/>
    </location>
</feature>
<evidence type="ECO:0000313" key="12">
    <source>
        <dbReference type="EMBL" id="RGU59044.1"/>
    </source>
</evidence>
<dbReference type="EMBL" id="QRYC01000001">
    <property type="protein sequence ID" value="RGU59044.1"/>
    <property type="molecule type" value="Genomic_DNA"/>
</dbReference>
<reference evidence="10" key="2">
    <citation type="submission" date="2022-01" db="EMBL/GenBank/DDBJ databases">
        <title>Collection of gut derived symbiotic bacterial strains cultured from healthy donors.</title>
        <authorList>
            <person name="Lin H."/>
            <person name="Kohout C."/>
            <person name="Waligurski E."/>
            <person name="Pamer E.G."/>
        </authorList>
    </citation>
    <scope>NUCLEOTIDE SEQUENCE</scope>
    <source>
        <strain evidence="10">DFI.1.149</strain>
    </source>
</reference>
<comment type="subcellular location">
    <subcellularLocation>
        <location evidence="1">Cell membrane</location>
        <topology evidence="1">Multi-pass membrane protein</topology>
    </subcellularLocation>
</comment>
<evidence type="ECO:0000256" key="3">
    <source>
        <dbReference type="ARBA" id="ARBA00022475"/>
    </source>
</evidence>
<keyword evidence="6 7" id="KW-0472">Membrane</keyword>
<proteinExistence type="inferred from homology"/>
<feature type="transmembrane region" description="Helical" evidence="7">
    <location>
        <begin position="62"/>
        <end position="88"/>
    </location>
</feature>
<dbReference type="Gene3D" id="2.30.30.60">
    <property type="match status" value="1"/>
</dbReference>
<dbReference type="EMBL" id="QSCO01000011">
    <property type="protein sequence ID" value="RGY06652.1"/>
    <property type="molecule type" value="Genomic_DNA"/>
</dbReference>
<dbReference type="Proteomes" id="UP000284243">
    <property type="component" value="Unassembled WGS sequence"/>
</dbReference>
<keyword evidence="5 7" id="KW-1133">Transmembrane helix</keyword>
<evidence type="ECO:0000256" key="1">
    <source>
        <dbReference type="ARBA" id="ARBA00004651"/>
    </source>
</evidence>
<dbReference type="InterPro" id="IPR011014">
    <property type="entry name" value="MscS_channel_TM-2"/>
</dbReference>
<protein>
    <submittedName>
        <fullName evidence="10 13">Mechanosensitive ion channel</fullName>
    </submittedName>
</protein>
<keyword evidence="4 7" id="KW-0812">Transmembrane</keyword>
<dbReference type="SUPFAM" id="SSF82861">
    <property type="entry name" value="Mechanosensitive channel protein MscS (YggB), transmembrane region"/>
    <property type="match status" value="1"/>
</dbReference>
<dbReference type="PANTHER" id="PTHR30221:SF1">
    <property type="entry name" value="SMALL-CONDUCTANCE MECHANOSENSITIVE CHANNEL"/>
    <property type="match status" value="1"/>
</dbReference>
<evidence type="ECO:0000313" key="14">
    <source>
        <dbReference type="EMBL" id="RGY06652.1"/>
    </source>
</evidence>
<dbReference type="Gene3D" id="1.10.287.1260">
    <property type="match status" value="1"/>
</dbReference>
<feature type="domain" description="Mechanosensitive ion channel MscS C-terminal" evidence="9">
    <location>
        <begin position="183"/>
        <end position="265"/>
    </location>
</feature>
<evidence type="ECO:0000313" key="11">
    <source>
        <dbReference type="EMBL" id="MDB9224782.1"/>
    </source>
</evidence>
<reference evidence="15 16" key="1">
    <citation type="submission" date="2018-08" db="EMBL/GenBank/DDBJ databases">
        <title>A genome reference for cultivated species of the human gut microbiota.</title>
        <authorList>
            <person name="Zou Y."/>
            <person name="Xue W."/>
            <person name="Luo G."/>
        </authorList>
    </citation>
    <scope>NUCLEOTIDE SEQUENCE [LARGE SCALE GENOMIC DNA]</scope>
    <source>
        <strain evidence="13 15">AF14-6AC</strain>
        <strain evidence="12 16">AF16-14</strain>
        <strain evidence="14 17">OF03-11</strain>
    </source>
</reference>
<dbReference type="GeneID" id="61273832"/>
<evidence type="ECO:0000256" key="7">
    <source>
        <dbReference type="SAM" id="Phobius"/>
    </source>
</evidence>
<dbReference type="SUPFAM" id="SSF82689">
    <property type="entry name" value="Mechanosensitive channel protein MscS (YggB), C-terminal domain"/>
    <property type="match status" value="1"/>
</dbReference>
<dbReference type="RefSeq" id="WP_013610918.1">
    <property type="nucleotide sequence ID" value="NZ_BAABYK010000001.1"/>
</dbReference>
<dbReference type="Pfam" id="PF05552">
    <property type="entry name" value="MS_channel_1st_1"/>
    <property type="match status" value="1"/>
</dbReference>
<accession>A0A1Y3ZZI1</accession>
<dbReference type="PROSITE" id="PS01246">
    <property type="entry name" value="UPF0003"/>
    <property type="match status" value="1"/>
</dbReference>
<dbReference type="GO" id="GO:0005886">
    <property type="term" value="C:plasma membrane"/>
    <property type="evidence" value="ECO:0007669"/>
    <property type="project" value="UniProtKB-SubCell"/>
</dbReference>
<evidence type="ECO:0000313" key="10">
    <source>
        <dbReference type="EMBL" id="MCG4958961.1"/>
    </source>
</evidence>
<name>A0A1Y3ZZI1_9BACT</name>
<dbReference type="InterPro" id="IPR006685">
    <property type="entry name" value="MscS_channel_2nd"/>
</dbReference>
<comment type="caution">
    <text evidence="13">The sequence shown here is derived from an EMBL/GenBank/DDBJ whole genome shotgun (WGS) entry which is preliminary data.</text>
</comment>
<dbReference type="InterPro" id="IPR010920">
    <property type="entry name" value="LSM_dom_sf"/>
</dbReference>
<dbReference type="AlphaFoldDB" id="A0A1Y3ZZI1"/>
<evidence type="ECO:0000313" key="16">
    <source>
        <dbReference type="Proteomes" id="UP000284243"/>
    </source>
</evidence>
<dbReference type="PANTHER" id="PTHR30221">
    <property type="entry name" value="SMALL-CONDUCTANCE MECHANOSENSITIVE CHANNEL"/>
    <property type="match status" value="1"/>
</dbReference>
<dbReference type="GO" id="GO:0008381">
    <property type="term" value="F:mechanosensitive monoatomic ion channel activity"/>
    <property type="evidence" value="ECO:0007669"/>
    <property type="project" value="InterPro"/>
</dbReference>
<dbReference type="InterPro" id="IPR011066">
    <property type="entry name" value="MscS_channel_C_sf"/>
</dbReference>
<dbReference type="Proteomes" id="UP001212263">
    <property type="component" value="Unassembled WGS sequence"/>
</dbReference>
<evidence type="ECO:0000256" key="2">
    <source>
        <dbReference type="ARBA" id="ARBA00008017"/>
    </source>
</evidence>
<reference evidence="11" key="3">
    <citation type="submission" date="2023-01" db="EMBL/GenBank/DDBJ databases">
        <title>Human gut microbiome strain richness.</title>
        <authorList>
            <person name="Chen-Liaw A."/>
        </authorList>
    </citation>
    <scope>NUCLEOTIDE SEQUENCE</scope>
    <source>
        <strain evidence="11">RTP21484st1_B7_RTP21484_190118</strain>
    </source>
</reference>
<feature type="transmembrane region" description="Helical" evidence="7">
    <location>
        <begin position="20"/>
        <end position="42"/>
    </location>
</feature>
<evidence type="ECO:0000313" key="13">
    <source>
        <dbReference type="EMBL" id="RGV19509.1"/>
    </source>
</evidence>
<dbReference type="InterPro" id="IPR006686">
    <property type="entry name" value="MscS_channel_CS"/>
</dbReference>
<dbReference type="EMBL" id="JAQMRD010000031">
    <property type="protein sequence ID" value="MDB9224782.1"/>
    <property type="molecule type" value="Genomic_DNA"/>
</dbReference>
<dbReference type="Pfam" id="PF00924">
    <property type="entry name" value="MS_channel_2nd"/>
    <property type="match status" value="1"/>
</dbReference>
<evidence type="ECO:0000256" key="4">
    <source>
        <dbReference type="ARBA" id="ARBA00022692"/>
    </source>
</evidence>
<evidence type="ECO:0000313" key="15">
    <source>
        <dbReference type="Proteomes" id="UP000283426"/>
    </source>
</evidence>
<keyword evidence="3" id="KW-1003">Cell membrane</keyword>
<evidence type="ECO:0000259" key="9">
    <source>
        <dbReference type="Pfam" id="PF21082"/>
    </source>
</evidence>
<dbReference type="InterPro" id="IPR008910">
    <property type="entry name" value="MSC_TM_helix"/>
</dbReference>
<dbReference type="EMBL" id="JAKNDN010000005">
    <property type="protein sequence ID" value="MCG4958961.1"/>
    <property type="molecule type" value="Genomic_DNA"/>
</dbReference>
<feature type="transmembrane region" description="Helical" evidence="7">
    <location>
        <begin position="94"/>
        <end position="124"/>
    </location>
</feature>
<dbReference type="SUPFAM" id="SSF50182">
    <property type="entry name" value="Sm-like ribonucleoproteins"/>
    <property type="match status" value="1"/>
</dbReference>
<gene>
    <name evidence="13" type="ORF">DWW24_18205</name>
    <name evidence="12" type="ORF">DWW57_01240</name>
    <name evidence="14" type="ORF">DXA53_09040</name>
    <name evidence="10" type="ORF">L0P03_03700</name>
    <name evidence="11" type="ORF">PN645_17535</name>
</gene>
<dbReference type="InterPro" id="IPR049278">
    <property type="entry name" value="MS_channel_C"/>
</dbReference>
<sequence>MENSLSTMSLDTLVNKLIDLSVSFGSKLLVALLVFFIGRWIVKKLNRLVINILTKRHVEASLATFTKSLVSITLNFTLVIIIISVLGIETSSFIALFASAGVAVGMALSGTLQNFAGGVMILLFKPFKVGDYIEAQGQSGTVKEIQIFNTIITTTDNKVIIIPNGGLSTGIMMNYSKESQRRVDWVFGIGYGDSYEHAKAVIARLLDNDPRVLKDPNYFIALTALNSSSVDIVVRAWVKAENYWGVFFDMNEKVYKTFAEENLNIPFPQMDVHLYNEK</sequence>
<organism evidence="13 15">
    <name type="scientific">Odoribacter splanchnicus</name>
    <dbReference type="NCBI Taxonomy" id="28118"/>
    <lineage>
        <taxon>Bacteria</taxon>
        <taxon>Pseudomonadati</taxon>
        <taxon>Bacteroidota</taxon>
        <taxon>Bacteroidia</taxon>
        <taxon>Bacteroidales</taxon>
        <taxon>Odoribacteraceae</taxon>
        <taxon>Odoribacter</taxon>
    </lineage>
</organism>